<dbReference type="AlphaFoldDB" id="A0A5J9WC11"/>
<sequence>MGHLPLHLLPGAGNAVSGGGAPPSLWPQSAPRPVPTPAHMDSSQLGMGPLGGGHHDMLSSLGLKLPPSSTSPAATYYSDQLHAVVSNNAGRAAHEYDACSAAASLPCTTAATSLPPAVSSVSAALSCATAGLDLPPASLPIPEMQYWAGPAAMSMAWPDLPTPNGAFP</sequence>
<keyword evidence="3" id="KW-1185">Reference proteome</keyword>
<dbReference type="EMBL" id="RWGY01000004">
    <property type="protein sequence ID" value="TVU44854.1"/>
    <property type="molecule type" value="Genomic_DNA"/>
</dbReference>
<feature type="region of interest" description="Disordered" evidence="1">
    <location>
        <begin position="19"/>
        <end position="53"/>
    </location>
</feature>
<reference evidence="2 3" key="1">
    <citation type="journal article" date="2019" name="Sci. Rep.">
        <title>A high-quality genome of Eragrostis curvula grass provides insights into Poaceae evolution and supports new strategies to enhance forage quality.</title>
        <authorList>
            <person name="Carballo J."/>
            <person name="Santos B.A.C.M."/>
            <person name="Zappacosta D."/>
            <person name="Garbus I."/>
            <person name="Selva J.P."/>
            <person name="Gallo C.A."/>
            <person name="Diaz A."/>
            <person name="Albertini E."/>
            <person name="Caccamo M."/>
            <person name="Echenique V."/>
        </authorList>
    </citation>
    <scope>NUCLEOTIDE SEQUENCE [LARGE SCALE GENOMIC DNA]</scope>
    <source>
        <strain evidence="3">cv. Victoria</strain>
        <tissue evidence="2">Leaf</tissue>
    </source>
</reference>
<organism evidence="2 3">
    <name type="scientific">Eragrostis curvula</name>
    <name type="common">weeping love grass</name>
    <dbReference type="NCBI Taxonomy" id="38414"/>
    <lineage>
        <taxon>Eukaryota</taxon>
        <taxon>Viridiplantae</taxon>
        <taxon>Streptophyta</taxon>
        <taxon>Embryophyta</taxon>
        <taxon>Tracheophyta</taxon>
        <taxon>Spermatophyta</taxon>
        <taxon>Magnoliopsida</taxon>
        <taxon>Liliopsida</taxon>
        <taxon>Poales</taxon>
        <taxon>Poaceae</taxon>
        <taxon>PACMAD clade</taxon>
        <taxon>Chloridoideae</taxon>
        <taxon>Eragrostideae</taxon>
        <taxon>Eragrostidinae</taxon>
        <taxon>Eragrostis</taxon>
    </lineage>
</organism>
<proteinExistence type="predicted"/>
<evidence type="ECO:0008006" key="4">
    <source>
        <dbReference type="Google" id="ProtNLM"/>
    </source>
</evidence>
<dbReference type="Proteomes" id="UP000324897">
    <property type="component" value="Chromosome 5"/>
</dbReference>
<evidence type="ECO:0000313" key="2">
    <source>
        <dbReference type="EMBL" id="TVU44854.1"/>
    </source>
</evidence>
<evidence type="ECO:0000256" key="1">
    <source>
        <dbReference type="SAM" id="MobiDB-lite"/>
    </source>
</evidence>
<protein>
    <recommendedName>
        <fullName evidence="4">Dof-type domain-containing protein</fullName>
    </recommendedName>
</protein>
<dbReference type="Gramene" id="TVU44854">
    <property type="protein sequence ID" value="TVU44854"/>
    <property type="gene ID" value="EJB05_04315"/>
</dbReference>
<feature type="non-terminal residue" evidence="2">
    <location>
        <position position="1"/>
    </location>
</feature>
<accession>A0A5J9WC11</accession>
<evidence type="ECO:0000313" key="3">
    <source>
        <dbReference type="Proteomes" id="UP000324897"/>
    </source>
</evidence>
<name>A0A5J9WC11_9POAL</name>
<dbReference type="OrthoDB" id="684714at2759"/>
<comment type="caution">
    <text evidence="2">The sequence shown here is derived from an EMBL/GenBank/DDBJ whole genome shotgun (WGS) entry which is preliminary data.</text>
</comment>
<gene>
    <name evidence="2" type="ORF">EJB05_04315</name>
</gene>